<dbReference type="EMBL" id="CDRZ01000232">
    <property type="protein sequence ID" value="CEO89093.1"/>
    <property type="molecule type" value="Genomic_DNA"/>
</dbReference>
<dbReference type="AlphaFoldDB" id="A0A0B7MLL0"/>
<dbReference type="Proteomes" id="UP000046155">
    <property type="component" value="Unassembled WGS sequence"/>
</dbReference>
<sequence>MLKTTVSVNSKITSNNDKYSKKRGSYPEKNPLLVEGYIFPLPRVLPPLWHPIEQELRVVFGRLVASLRPAGRLLLKELMQPSDYEYLLPPGLVLFSGRIFSKERDQYLPAVFMELVYLGTKFLNLAGDLRGKEQQMFILTGDYLCSHLFHLLYETEKLFLLERFSALITAMNEGFSSEEKHRLKRSKPGKTEIKEWLHKQLRGFFTGRVVPWVGCLQAVIKESIHC</sequence>
<organism evidence="1 2">
    <name type="scientific">Syntrophaceticus schinkii</name>
    <dbReference type="NCBI Taxonomy" id="499207"/>
    <lineage>
        <taxon>Bacteria</taxon>
        <taxon>Bacillati</taxon>
        <taxon>Bacillota</taxon>
        <taxon>Clostridia</taxon>
        <taxon>Thermoanaerobacterales</taxon>
        <taxon>Thermoanaerobacterales Family III. Incertae Sedis</taxon>
        <taxon>Syntrophaceticus</taxon>
    </lineage>
</organism>
<reference evidence="2" key="1">
    <citation type="submission" date="2015-01" db="EMBL/GenBank/DDBJ databases">
        <authorList>
            <person name="Manzoor Shahid"/>
            <person name="Zubair Saima"/>
        </authorList>
    </citation>
    <scope>NUCLEOTIDE SEQUENCE [LARGE SCALE GENOMIC DNA]</scope>
    <source>
        <strain evidence="2">Sp3</strain>
    </source>
</reference>
<evidence type="ECO:0000313" key="1">
    <source>
        <dbReference type="EMBL" id="CEO89093.1"/>
    </source>
</evidence>
<proteinExistence type="predicted"/>
<gene>
    <name evidence="1" type="ORF">SSCH_360032</name>
</gene>
<keyword evidence="2" id="KW-1185">Reference proteome</keyword>
<name>A0A0B7MLL0_9FIRM</name>
<accession>A0A0B7MLL0</accession>
<protein>
    <submittedName>
        <fullName evidence="1">Uncharacterized protein</fullName>
    </submittedName>
</protein>
<evidence type="ECO:0000313" key="2">
    <source>
        <dbReference type="Proteomes" id="UP000046155"/>
    </source>
</evidence>